<reference evidence="5" key="1">
    <citation type="journal article" date="2020" name="Fungal Divers.">
        <title>Resolving the Mortierellaceae phylogeny through synthesis of multi-gene phylogenetics and phylogenomics.</title>
        <authorList>
            <person name="Vandepol N."/>
            <person name="Liber J."/>
            <person name="Desiro A."/>
            <person name="Na H."/>
            <person name="Kennedy M."/>
            <person name="Barry K."/>
            <person name="Grigoriev I.V."/>
            <person name="Miller A.N."/>
            <person name="O'Donnell K."/>
            <person name="Stajich J.E."/>
            <person name="Bonito G."/>
        </authorList>
    </citation>
    <scope>NUCLEOTIDE SEQUENCE</scope>
    <source>
        <strain evidence="5">NRRL 2769</strain>
    </source>
</reference>
<gene>
    <name evidence="5" type="ORF">BGZ80_003465</name>
</gene>
<dbReference type="EMBL" id="JAAAID010000192">
    <property type="protein sequence ID" value="KAG0020844.1"/>
    <property type="molecule type" value="Genomic_DNA"/>
</dbReference>
<protein>
    <recommendedName>
        <fullName evidence="4">Crinkler effector protein N-terminal domain-containing protein</fullName>
    </recommendedName>
</protein>
<name>A0A9P6N0X8_9FUNG</name>
<evidence type="ECO:0000313" key="6">
    <source>
        <dbReference type="Proteomes" id="UP000703661"/>
    </source>
</evidence>
<proteinExistence type="predicted"/>
<dbReference type="AlphaFoldDB" id="A0A9P6N0X8"/>
<evidence type="ECO:0000256" key="3">
    <source>
        <dbReference type="ARBA" id="ARBA00022525"/>
    </source>
</evidence>
<feature type="non-terminal residue" evidence="5">
    <location>
        <position position="1"/>
    </location>
</feature>
<dbReference type="InterPro" id="IPR045379">
    <property type="entry name" value="Crinkler_N"/>
</dbReference>
<keyword evidence="3" id="KW-0964">Secreted</keyword>
<sequence length="295" mass="33022">MISKAEFLRDTKASEPYHIIERFTQVFEIKNVEEFIYAISTALEELIAIAYNANNGPEQSQQYERYTRWKEVVKTATFRAACAKFLSKKAATDASAFETTLDLCCIVSGQLASTAFTVDISSILAVAKLKERIKEKMPSIVGDANDLKLFRVVIPTGKGIPNKIILAKDIEDKEVMMGGVAISDYFEDGASVNTIHIIIKSNEESSDRNIKRELGESLQYVSAAKRIRILEKWREYKTVDGNTVELPPELIKILDSTYYVPAARTEFAHLKADLQVGTEIDIPSMGQAPKEIQLD</sequence>
<evidence type="ECO:0000256" key="1">
    <source>
        <dbReference type="ARBA" id="ARBA00004340"/>
    </source>
</evidence>
<dbReference type="GO" id="GO:0005576">
    <property type="term" value="C:extracellular region"/>
    <property type="evidence" value="ECO:0007669"/>
    <property type="project" value="UniProtKB-SubCell"/>
</dbReference>
<evidence type="ECO:0000313" key="5">
    <source>
        <dbReference type="EMBL" id="KAG0020844.1"/>
    </source>
</evidence>
<dbReference type="GO" id="GO:0043657">
    <property type="term" value="C:host cell"/>
    <property type="evidence" value="ECO:0007669"/>
    <property type="project" value="UniProtKB-SubCell"/>
</dbReference>
<evidence type="ECO:0000256" key="2">
    <source>
        <dbReference type="ARBA" id="ARBA00004613"/>
    </source>
</evidence>
<dbReference type="Proteomes" id="UP000703661">
    <property type="component" value="Unassembled WGS sequence"/>
</dbReference>
<feature type="domain" description="Crinkler effector protein N-terminal" evidence="4">
    <location>
        <begin position="101"/>
        <end position="200"/>
    </location>
</feature>
<dbReference type="Pfam" id="PF20147">
    <property type="entry name" value="Crinkler"/>
    <property type="match status" value="1"/>
</dbReference>
<keyword evidence="6" id="KW-1185">Reference proteome</keyword>
<comment type="caution">
    <text evidence="5">The sequence shown here is derived from an EMBL/GenBank/DDBJ whole genome shotgun (WGS) entry which is preliminary data.</text>
</comment>
<accession>A0A9P6N0X8</accession>
<organism evidence="5 6">
    <name type="scientific">Entomortierella chlamydospora</name>
    <dbReference type="NCBI Taxonomy" id="101097"/>
    <lineage>
        <taxon>Eukaryota</taxon>
        <taxon>Fungi</taxon>
        <taxon>Fungi incertae sedis</taxon>
        <taxon>Mucoromycota</taxon>
        <taxon>Mortierellomycotina</taxon>
        <taxon>Mortierellomycetes</taxon>
        <taxon>Mortierellales</taxon>
        <taxon>Mortierellaceae</taxon>
        <taxon>Entomortierella</taxon>
    </lineage>
</organism>
<comment type="subcellular location">
    <subcellularLocation>
        <location evidence="1">Host cell</location>
    </subcellularLocation>
    <subcellularLocation>
        <location evidence="2">Secreted</location>
    </subcellularLocation>
</comment>
<evidence type="ECO:0000259" key="4">
    <source>
        <dbReference type="Pfam" id="PF20147"/>
    </source>
</evidence>